<proteinExistence type="predicted"/>
<reference evidence="1 2" key="1">
    <citation type="submission" date="2019-01" db="EMBL/GenBank/DDBJ databases">
        <title>Sequencing of cultivated peanut Arachis hypogaea provides insights into genome evolution and oil improvement.</title>
        <authorList>
            <person name="Chen X."/>
        </authorList>
    </citation>
    <scope>NUCLEOTIDE SEQUENCE [LARGE SCALE GENOMIC DNA]</scope>
    <source>
        <strain evidence="2">cv. Fuhuasheng</strain>
        <tissue evidence="1">Leaves</tissue>
    </source>
</reference>
<dbReference type="EMBL" id="SDMP01000008">
    <property type="protein sequence ID" value="RYR42341.1"/>
    <property type="molecule type" value="Genomic_DNA"/>
</dbReference>
<dbReference type="AlphaFoldDB" id="A0A445BUT6"/>
<organism evidence="1 2">
    <name type="scientific">Arachis hypogaea</name>
    <name type="common">Peanut</name>
    <dbReference type="NCBI Taxonomy" id="3818"/>
    <lineage>
        <taxon>Eukaryota</taxon>
        <taxon>Viridiplantae</taxon>
        <taxon>Streptophyta</taxon>
        <taxon>Embryophyta</taxon>
        <taxon>Tracheophyta</taxon>
        <taxon>Spermatophyta</taxon>
        <taxon>Magnoliopsida</taxon>
        <taxon>eudicotyledons</taxon>
        <taxon>Gunneridae</taxon>
        <taxon>Pentapetalae</taxon>
        <taxon>rosids</taxon>
        <taxon>fabids</taxon>
        <taxon>Fabales</taxon>
        <taxon>Fabaceae</taxon>
        <taxon>Papilionoideae</taxon>
        <taxon>50 kb inversion clade</taxon>
        <taxon>dalbergioids sensu lato</taxon>
        <taxon>Dalbergieae</taxon>
        <taxon>Pterocarpus clade</taxon>
        <taxon>Arachis</taxon>
    </lineage>
</organism>
<evidence type="ECO:0000313" key="2">
    <source>
        <dbReference type="Proteomes" id="UP000289738"/>
    </source>
</evidence>
<protein>
    <recommendedName>
        <fullName evidence="3">PB1 domain-containing protein</fullName>
    </recommendedName>
</protein>
<dbReference type="Proteomes" id="UP000289738">
    <property type="component" value="Chromosome A08"/>
</dbReference>
<comment type="caution">
    <text evidence="1">The sequence shown here is derived from an EMBL/GenBank/DDBJ whole genome shotgun (WGS) entry which is preliminary data.</text>
</comment>
<sequence>MDSKESFIVLVHYRGSIKRKTRSGVKFTDKDHLSIFIRPTTRFDDFLNAILHKFELQGVKQIQKLFYRIPISMLQDDMKYNCFIIESDEDLQIPFHCYRQFFEIRTPELLAKLVDVAPNSGDSNQNT</sequence>
<accession>A0A445BUT6</accession>
<keyword evidence="2" id="KW-1185">Reference proteome</keyword>
<name>A0A445BUT6_ARAHY</name>
<evidence type="ECO:0000313" key="1">
    <source>
        <dbReference type="EMBL" id="RYR42341.1"/>
    </source>
</evidence>
<evidence type="ECO:0008006" key="3">
    <source>
        <dbReference type="Google" id="ProtNLM"/>
    </source>
</evidence>
<gene>
    <name evidence="1" type="ORF">Ahy_A08g038807</name>
</gene>